<dbReference type="InterPro" id="IPR050601">
    <property type="entry name" value="CPA3_antiporter_subunitC"/>
</dbReference>
<keyword evidence="6 8" id="KW-0472">Membrane</keyword>
<feature type="region of interest" description="Disordered" evidence="7">
    <location>
        <begin position="114"/>
        <end position="140"/>
    </location>
</feature>
<evidence type="ECO:0000256" key="5">
    <source>
        <dbReference type="ARBA" id="ARBA00022989"/>
    </source>
</evidence>
<evidence type="ECO:0000256" key="4">
    <source>
        <dbReference type="ARBA" id="ARBA00022692"/>
    </source>
</evidence>
<gene>
    <name evidence="9" type="ORF">HNR65_003303</name>
</gene>
<keyword evidence="3" id="KW-1003">Cell membrane</keyword>
<evidence type="ECO:0000256" key="6">
    <source>
        <dbReference type="ARBA" id="ARBA00023136"/>
    </source>
</evidence>
<dbReference type="Proteomes" id="UP000525298">
    <property type="component" value="Unassembled WGS sequence"/>
</dbReference>
<dbReference type="PANTHER" id="PTHR34583:SF2">
    <property type="entry name" value="ANTIPORTER SUBUNIT MNHC2-RELATED"/>
    <property type="match status" value="1"/>
</dbReference>
<dbReference type="Gene3D" id="1.10.287.3510">
    <property type="match status" value="1"/>
</dbReference>
<evidence type="ECO:0000256" key="3">
    <source>
        <dbReference type="ARBA" id="ARBA00022475"/>
    </source>
</evidence>
<evidence type="ECO:0000313" key="10">
    <source>
        <dbReference type="Proteomes" id="UP000525298"/>
    </source>
</evidence>
<comment type="caution">
    <text evidence="9">The sequence shown here is derived from an EMBL/GenBank/DDBJ whole genome shotgun (WGS) entry which is preliminary data.</text>
</comment>
<feature type="compositionally biased region" description="Gly residues" evidence="7">
    <location>
        <begin position="125"/>
        <end position="140"/>
    </location>
</feature>
<keyword evidence="5 8" id="KW-1133">Transmembrane helix</keyword>
<feature type="transmembrane region" description="Helical" evidence="8">
    <location>
        <begin position="25"/>
        <end position="46"/>
    </location>
</feature>
<dbReference type="InterPro" id="IPR039428">
    <property type="entry name" value="NUOK/Mnh_C1-like"/>
</dbReference>
<reference evidence="9 10" key="1">
    <citation type="submission" date="2020-07" db="EMBL/GenBank/DDBJ databases">
        <title>Genomic Encyclopedia of Type Strains, Phase IV (KMG-IV): sequencing the most valuable type-strain genomes for metagenomic binning, comparative biology and taxonomic classification.</title>
        <authorList>
            <person name="Goeker M."/>
        </authorList>
    </citation>
    <scope>NUCLEOTIDE SEQUENCE [LARGE SCALE GENOMIC DNA]</scope>
    <source>
        <strain evidence="9 10">DSM 17721</strain>
    </source>
</reference>
<name>A0A7W0HM56_9BACT</name>
<comment type="similarity">
    <text evidence="2">Belongs to the CPA3 antiporters (TC 2.A.63) subunit C family.</text>
</comment>
<dbReference type="PANTHER" id="PTHR34583">
    <property type="entry name" value="ANTIPORTER SUBUNIT MNHC2-RELATED"/>
    <property type="match status" value="1"/>
</dbReference>
<keyword evidence="10" id="KW-1185">Reference proteome</keyword>
<feature type="transmembrane region" description="Helical" evidence="8">
    <location>
        <begin position="75"/>
        <end position="99"/>
    </location>
</feature>
<proteinExistence type="inferred from homology"/>
<comment type="subcellular location">
    <subcellularLocation>
        <location evidence="1">Cell membrane</location>
        <topology evidence="1">Multi-pass membrane protein</topology>
    </subcellularLocation>
</comment>
<dbReference type="EMBL" id="JACDUS010000014">
    <property type="protein sequence ID" value="MBA2882947.1"/>
    <property type="molecule type" value="Genomic_DNA"/>
</dbReference>
<evidence type="ECO:0000256" key="8">
    <source>
        <dbReference type="SAM" id="Phobius"/>
    </source>
</evidence>
<evidence type="ECO:0000256" key="7">
    <source>
        <dbReference type="SAM" id="MobiDB-lite"/>
    </source>
</evidence>
<accession>A0A7W0HM56</accession>
<evidence type="ECO:0000256" key="2">
    <source>
        <dbReference type="ARBA" id="ARBA00010388"/>
    </source>
</evidence>
<dbReference type="AlphaFoldDB" id="A0A7W0HM56"/>
<evidence type="ECO:0000313" key="9">
    <source>
        <dbReference type="EMBL" id="MBA2882947.1"/>
    </source>
</evidence>
<sequence>METLLSVICGFMVAASLYLMLSGNLIRFIFGLVLATNAVNLLIFVAGRLSQTHPPLIDPDAVIPAQSLANALPQALILTAIVIGFALLTFVFILFYRAFQALDTVETELMRVSEPRQGRDAEEGGQAGVAGIHGPGGEGA</sequence>
<keyword evidence="4 8" id="KW-0812">Transmembrane</keyword>
<dbReference type="GO" id="GO:0005886">
    <property type="term" value="C:plasma membrane"/>
    <property type="evidence" value="ECO:0007669"/>
    <property type="project" value="UniProtKB-SubCell"/>
</dbReference>
<dbReference type="RefSeq" id="WP_181552562.1">
    <property type="nucleotide sequence ID" value="NZ_JACDUS010000014.1"/>
</dbReference>
<dbReference type="NCBIfam" id="NF009301">
    <property type="entry name" value="PRK12658.1"/>
    <property type="match status" value="1"/>
</dbReference>
<evidence type="ECO:0000256" key="1">
    <source>
        <dbReference type="ARBA" id="ARBA00004651"/>
    </source>
</evidence>
<protein>
    <submittedName>
        <fullName evidence="9">Multicomponent Na+:H+ antiporter subunit C</fullName>
    </submittedName>
</protein>
<dbReference type="Pfam" id="PF00420">
    <property type="entry name" value="Oxidored_q2"/>
    <property type="match status" value="1"/>
</dbReference>
<organism evidence="9 10">
    <name type="scientific">Desulfosalsimonas propionicica</name>
    <dbReference type="NCBI Taxonomy" id="332175"/>
    <lineage>
        <taxon>Bacteria</taxon>
        <taxon>Pseudomonadati</taxon>
        <taxon>Thermodesulfobacteriota</taxon>
        <taxon>Desulfobacteria</taxon>
        <taxon>Desulfobacterales</taxon>
        <taxon>Desulfosalsimonadaceae</taxon>
        <taxon>Desulfosalsimonas</taxon>
    </lineage>
</organism>